<sequence>MNLLYFPFSGASKYSYHSFKPYLQGDFTSLPLELPGRGGRIKEGLIYSMHEAVEDLYYQVLRYIHQPFVFYGHSLGCHLAYLVARKLMENQKPLPLYLFLSGSTAPSVDRATESLRYQLPQEEFYKELKSYGGTQDEILLNAELMAFMEPILRADFQILETYQYPKDRAPLPVPFYAFKGQEEDITEEEAMAWQKETSTRFSYRAFSGKHFFIYEHEKEIVSIIKAALEKVMVEQPLL</sequence>
<keyword evidence="4" id="KW-1185">Reference proteome</keyword>
<evidence type="ECO:0000313" key="4">
    <source>
        <dbReference type="Proteomes" id="UP001403385"/>
    </source>
</evidence>
<keyword evidence="3" id="KW-0378">Hydrolase</keyword>
<organism evidence="3 4">
    <name type="scientific">Rapidithrix thailandica</name>
    <dbReference type="NCBI Taxonomy" id="413964"/>
    <lineage>
        <taxon>Bacteria</taxon>
        <taxon>Pseudomonadati</taxon>
        <taxon>Bacteroidota</taxon>
        <taxon>Cytophagia</taxon>
        <taxon>Cytophagales</taxon>
        <taxon>Flammeovirgaceae</taxon>
        <taxon>Rapidithrix</taxon>
    </lineage>
</organism>
<dbReference type="InterPro" id="IPR012223">
    <property type="entry name" value="TEII"/>
</dbReference>
<evidence type="ECO:0000259" key="2">
    <source>
        <dbReference type="Pfam" id="PF00975"/>
    </source>
</evidence>
<accession>A0AAW9S5Z3</accession>
<protein>
    <submittedName>
        <fullName evidence="3">Alpha/beta fold hydrolase</fullName>
    </submittedName>
</protein>
<dbReference type="Proteomes" id="UP001403385">
    <property type="component" value="Unassembled WGS sequence"/>
</dbReference>
<dbReference type="Pfam" id="PF00975">
    <property type="entry name" value="Thioesterase"/>
    <property type="match status" value="1"/>
</dbReference>
<feature type="domain" description="Thioesterase" evidence="2">
    <location>
        <begin position="3"/>
        <end position="227"/>
    </location>
</feature>
<name>A0AAW9S5Z3_9BACT</name>
<dbReference type="SUPFAM" id="SSF53474">
    <property type="entry name" value="alpha/beta-Hydrolases"/>
    <property type="match status" value="1"/>
</dbReference>
<dbReference type="EMBL" id="JBDKWZ010000025">
    <property type="protein sequence ID" value="MEN7551672.1"/>
    <property type="molecule type" value="Genomic_DNA"/>
</dbReference>
<dbReference type="GO" id="GO:0008610">
    <property type="term" value="P:lipid biosynthetic process"/>
    <property type="evidence" value="ECO:0007669"/>
    <property type="project" value="TreeGrafter"/>
</dbReference>
<comment type="caution">
    <text evidence="3">The sequence shown here is derived from an EMBL/GenBank/DDBJ whole genome shotgun (WGS) entry which is preliminary data.</text>
</comment>
<dbReference type="InterPro" id="IPR001031">
    <property type="entry name" value="Thioesterase"/>
</dbReference>
<dbReference type="RefSeq" id="WP_346824451.1">
    <property type="nucleotide sequence ID" value="NZ_JBDKWZ010000025.1"/>
</dbReference>
<dbReference type="Gene3D" id="3.40.50.1820">
    <property type="entry name" value="alpha/beta hydrolase"/>
    <property type="match status" value="1"/>
</dbReference>
<reference evidence="3 4" key="1">
    <citation type="submission" date="2024-04" db="EMBL/GenBank/DDBJ databases">
        <title>Novel genus in family Flammeovirgaceae.</title>
        <authorList>
            <person name="Nguyen T.H."/>
            <person name="Vuong T.Q."/>
            <person name="Le H."/>
            <person name="Kim S.-G."/>
        </authorList>
    </citation>
    <scope>NUCLEOTIDE SEQUENCE [LARGE SCALE GENOMIC DNA]</scope>
    <source>
        <strain evidence="3 4">JCM 23209</strain>
    </source>
</reference>
<evidence type="ECO:0000313" key="3">
    <source>
        <dbReference type="EMBL" id="MEN7551672.1"/>
    </source>
</evidence>
<dbReference type="PANTHER" id="PTHR11487:SF0">
    <property type="entry name" value="S-ACYL FATTY ACID SYNTHASE THIOESTERASE, MEDIUM CHAIN"/>
    <property type="match status" value="1"/>
</dbReference>
<dbReference type="AlphaFoldDB" id="A0AAW9S5Z3"/>
<evidence type="ECO:0000256" key="1">
    <source>
        <dbReference type="ARBA" id="ARBA00007169"/>
    </source>
</evidence>
<comment type="similarity">
    <text evidence="1">Belongs to the thioesterase family.</text>
</comment>
<dbReference type="GO" id="GO:0016787">
    <property type="term" value="F:hydrolase activity"/>
    <property type="evidence" value="ECO:0007669"/>
    <property type="project" value="UniProtKB-KW"/>
</dbReference>
<dbReference type="PANTHER" id="PTHR11487">
    <property type="entry name" value="THIOESTERASE"/>
    <property type="match status" value="1"/>
</dbReference>
<dbReference type="InterPro" id="IPR029058">
    <property type="entry name" value="AB_hydrolase_fold"/>
</dbReference>
<gene>
    <name evidence="3" type="ORF">AAG747_27400</name>
</gene>
<proteinExistence type="inferred from homology"/>